<feature type="domain" description="YDG" evidence="6">
    <location>
        <begin position="86"/>
        <end position="163"/>
    </location>
</feature>
<evidence type="ECO:0000256" key="2">
    <source>
        <dbReference type="ARBA" id="ARBA00022990"/>
    </source>
</evidence>
<dbReference type="PANTHER" id="PTHR11426">
    <property type="entry name" value="HISTONE H3"/>
    <property type="match status" value="1"/>
</dbReference>
<dbReference type="Pfam" id="PF02182">
    <property type="entry name" value="SAD_SRA"/>
    <property type="match status" value="1"/>
</dbReference>
<dbReference type="SUPFAM" id="SSF47113">
    <property type="entry name" value="Histone-fold"/>
    <property type="match status" value="1"/>
</dbReference>
<keyword evidence="3 4" id="KW-0539">Nucleus</keyword>
<dbReference type="GO" id="GO:0003677">
    <property type="term" value="F:DNA binding"/>
    <property type="evidence" value="ECO:0007669"/>
    <property type="project" value="InterPro"/>
</dbReference>
<dbReference type="GO" id="GO:0046982">
    <property type="term" value="F:protein heterodimerization activity"/>
    <property type="evidence" value="ECO:0007669"/>
    <property type="project" value="InterPro"/>
</dbReference>
<dbReference type="InterPro" id="IPR009072">
    <property type="entry name" value="Histone-fold"/>
</dbReference>
<dbReference type="Proteomes" id="UP000315295">
    <property type="component" value="Unassembled WGS sequence"/>
</dbReference>
<dbReference type="Gene3D" id="1.10.20.10">
    <property type="entry name" value="Histone, subunit A"/>
    <property type="match status" value="1"/>
</dbReference>
<sequence>MARTKQTARKSTGRKAPRKQLATNAARKSAPTTGGLKKPHRYRPGTVALRYVFEPPFSYPINLKISSSVWYFNTIFTCFGGNDGTDPIPDYMNPYGIHYRVELTIVDLHRQIQGGAGYVKHGGKILATSIVASGGYADDFDIKFLDYTGQVGNVMITDLEPED</sequence>
<organism evidence="7 8">
    <name type="scientific">Malus baccata</name>
    <name type="common">Siberian crab apple</name>
    <name type="synonym">Pyrus baccata</name>
    <dbReference type="NCBI Taxonomy" id="106549"/>
    <lineage>
        <taxon>Eukaryota</taxon>
        <taxon>Viridiplantae</taxon>
        <taxon>Streptophyta</taxon>
        <taxon>Embryophyta</taxon>
        <taxon>Tracheophyta</taxon>
        <taxon>Spermatophyta</taxon>
        <taxon>Magnoliopsida</taxon>
        <taxon>eudicotyledons</taxon>
        <taxon>Gunneridae</taxon>
        <taxon>Pentapetalae</taxon>
        <taxon>rosids</taxon>
        <taxon>fabids</taxon>
        <taxon>Rosales</taxon>
        <taxon>Rosaceae</taxon>
        <taxon>Amygdaloideae</taxon>
        <taxon>Maleae</taxon>
        <taxon>Malus</taxon>
    </lineage>
</organism>
<dbReference type="SUPFAM" id="SSF88697">
    <property type="entry name" value="PUA domain-like"/>
    <property type="match status" value="1"/>
</dbReference>
<dbReference type="InterPro" id="IPR000164">
    <property type="entry name" value="Histone_H3/CENP-A"/>
</dbReference>
<dbReference type="AlphaFoldDB" id="A0A540KYF0"/>
<accession>A0A540KYF0</accession>
<dbReference type="GO" id="GO:0005634">
    <property type="term" value="C:nucleus"/>
    <property type="evidence" value="ECO:0007669"/>
    <property type="project" value="UniProtKB-SubCell"/>
</dbReference>
<comment type="similarity">
    <text evidence="1">Belongs to the histone H3 family.</text>
</comment>
<dbReference type="PROSITE" id="PS00322">
    <property type="entry name" value="HISTONE_H3_1"/>
    <property type="match status" value="1"/>
</dbReference>
<dbReference type="PRINTS" id="PR00622">
    <property type="entry name" value="HISTONEH3"/>
</dbReference>
<dbReference type="GO" id="GO:0030527">
    <property type="term" value="F:structural constituent of chromatin"/>
    <property type="evidence" value="ECO:0007669"/>
    <property type="project" value="InterPro"/>
</dbReference>
<reference evidence="7 8" key="1">
    <citation type="journal article" date="2019" name="G3 (Bethesda)">
        <title>Sequencing of a Wild Apple (Malus baccata) Genome Unravels the Differences Between Cultivated and Wild Apple Species Regarding Disease Resistance and Cold Tolerance.</title>
        <authorList>
            <person name="Chen X."/>
        </authorList>
    </citation>
    <scope>NUCLEOTIDE SEQUENCE [LARGE SCALE GENOMIC DNA]</scope>
    <source>
        <strain evidence="8">cv. Shandingzi</strain>
        <tissue evidence="7">Leaves</tissue>
    </source>
</reference>
<feature type="compositionally biased region" description="Basic residues" evidence="5">
    <location>
        <begin position="1"/>
        <end position="18"/>
    </location>
</feature>
<evidence type="ECO:0000313" key="8">
    <source>
        <dbReference type="Proteomes" id="UP000315295"/>
    </source>
</evidence>
<dbReference type="InterPro" id="IPR003105">
    <property type="entry name" value="SRA_YDG"/>
</dbReference>
<comment type="subcellular location">
    <subcellularLocation>
        <location evidence="4">Nucleus</location>
    </subcellularLocation>
</comment>
<evidence type="ECO:0000256" key="3">
    <source>
        <dbReference type="ARBA" id="ARBA00023242"/>
    </source>
</evidence>
<keyword evidence="8" id="KW-1185">Reference proteome</keyword>
<dbReference type="FunFam" id="1.10.20.10:FF:000078">
    <property type="entry name" value="Histone H3"/>
    <property type="match status" value="1"/>
</dbReference>
<name>A0A540KYF0_MALBA</name>
<evidence type="ECO:0000259" key="6">
    <source>
        <dbReference type="PROSITE" id="PS51015"/>
    </source>
</evidence>
<dbReference type="STRING" id="106549.A0A540KYF0"/>
<dbReference type="Gene3D" id="2.30.280.10">
    <property type="entry name" value="SRA-YDG"/>
    <property type="match status" value="1"/>
</dbReference>
<dbReference type="PROSITE" id="PS51015">
    <property type="entry name" value="YDG"/>
    <property type="match status" value="1"/>
</dbReference>
<evidence type="ECO:0000256" key="1">
    <source>
        <dbReference type="ARBA" id="ARBA00010343"/>
    </source>
</evidence>
<gene>
    <name evidence="7" type="ORF">C1H46_035310</name>
</gene>
<keyword evidence="2" id="KW-0007">Acetylation</keyword>
<protein>
    <recommendedName>
        <fullName evidence="6">YDG domain-containing protein</fullName>
    </recommendedName>
</protein>
<dbReference type="GO" id="GO:0000786">
    <property type="term" value="C:nucleosome"/>
    <property type="evidence" value="ECO:0007669"/>
    <property type="project" value="InterPro"/>
</dbReference>
<evidence type="ECO:0000313" key="7">
    <source>
        <dbReference type="EMBL" id="TQD79109.1"/>
    </source>
</evidence>
<proteinExistence type="inferred from homology"/>
<dbReference type="InterPro" id="IPR036987">
    <property type="entry name" value="SRA-YDG_sf"/>
</dbReference>
<dbReference type="EMBL" id="VIEB01000872">
    <property type="protein sequence ID" value="TQD79109.1"/>
    <property type="molecule type" value="Genomic_DNA"/>
</dbReference>
<comment type="caution">
    <text evidence="7">The sequence shown here is derived from an EMBL/GenBank/DDBJ whole genome shotgun (WGS) entry which is preliminary data.</text>
</comment>
<dbReference type="InterPro" id="IPR015947">
    <property type="entry name" value="PUA-like_sf"/>
</dbReference>
<evidence type="ECO:0000256" key="5">
    <source>
        <dbReference type="SAM" id="MobiDB-lite"/>
    </source>
</evidence>
<evidence type="ECO:0000256" key="4">
    <source>
        <dbReference type="PROSITE-ProRule" id="PRU00358"/>
    </source>
</evidence>
<feature type="region of interest" description="Disordered" evidence="5">
    <location>
        <begin position="1"/>
        <end position="41"/>
    </location>
</feature>